<dbReference type="EC" id="3.2.1.52" evidence="11"/>
<evidence type="ECO:0000256" key="7">
    <source>
        <dbReference type="ARBA" id="ARBA00023295"/>
    </source>
</evidence>
<dbReference type="GO" id="GO:0051301">
    <property type="term" value="P:cell division"/>
    <property type="evidence" value="ECO:0007669"/>
    <property type="project" value="UniProtKB-KW"/>
</dbReference>
<dbReference type="GO" id="GO:0005975">
    <property type="term" value="P:carbohydrate metabolic process"/>
    <property type="evidence" value="ECO:0007669"/>
    <property type="project" value="InterPro"/>
</dbReference>
<evidence type="ECO:0000256" key="8">
    <source>
        <dbReference type="ARBA" id="ARBA00023306"/>
    </source>
</evidence>
<protein>
    <recommendedName>
        <fullName evidence="11">Beta-hexosaminidase</fullName>
        <ecNumber evidence="11">3.2.1.52</ecNumber>
    </recommendedName>
    <alternativeName>
        <fullName evidence="11">Beta-N-acetylhexosaminidase</fullName>
    </alternativeName>
    <alternativeName>
        <fullName evidence="11">N-acetyl-beta-glucosaminidase</fullName>
    </alternativeName>
</protein>
<evidence type="ECO:0000256" key="5">
    <source>
        <dbReference type="ARBA" id="ARBA00022960"/>
    </source>
</evidence>
<evidence type="ECO:0000256" key="10">
    <source>
        <dbReference type="ARBA" id="ARBA00037880"/>
    </source>
</evidence>
<dbReference type="EMBL" id="CP039268">
    <property type="protein sequence ID" value="QGU32282.1"/>
    <property type="molecule type" value="Genomic_DNA"/>
</dbReference>
<feature type="active site" description="Nucleophile" evidence="11">
    <location>
        <position position="252"/>
    </location>
</feature>
<feature type="binding site" evidence="11">
    <location>
        <position position="64"/>
    </location>
    <ligand>
        <name>substrate</name>
    </ligand>
</feature>
<dbReference type="GO" id="GO:0071555">
    <property type="term" value="P:cell wall organization"/>
    <property type="evidence" value="ECO:0007669"/>
    <property type="project" value="UniProtKB-KW"/>
</dbReference>
<keyword evidence="4 11" id="KW-0378">Hydrolase</keyword>
<feature type="binding site" evidence="11">
    <location>
        <position position="72"/>
    </location>
    <ligand>
        <name>substrate</name>
    </ligand>
</feature>
<dbReference type="AlphaFoldDB" id="A0A6I6E3F5"/>
<dbReference type="HAMAP" id="MF_00364">
    <property type="entry name" value="NagZ"/>
    <property type="match status" value="1"/>
</dbReference>
<dbReference type="KEGG" id="ttp:E6P07_04320"/>
<dbReference type="PROSITE" id="PS00775">
    <property type="entry name" value="GLYCOSYL_HYDROL_F3"/>
    <property type="match status" value="1"/>
</dbReference>
<gene>
    <name evidence="11 13" type="primary">nagZ</name>
    <name evidence="13" type="ORF">E6P07_04320</name>
</gene>
<dbReference type="PANTHER" id="PTHR30480">
    <property type="entry name" value="BETA-HEXOSAMINIDASE-RELATED"/>
    <property type="match status" value="1"/>
</dbReference>
<dbReference type="NCBIfam" id="NF003740">
    <property type="entry name" value="PRK05337.1"/>
    <property type="match status" value="1"/>
</dbReference>
<evidence type="ECO:0000313" key="13">
    <source>
        <dbReference type="EMBL" id="QGU32282.1"/>
    </source>
</evidence>
<comment type="similarity">
    <text evidence="11">Belongs to the glycosyl hydrolase 3 family. NagZ subfamily.</text>
</comment>
<keyword evidence="8 11" id="KW-0131">Cell cycle</keyword>
<reference evidence="13 14" key="1">
    <citation type="submission" date="2019-12" db="EMBL/GenBank/DDBJ databases">
        <title>The complete genome of the thermophilic, anoxygenic phototrophic gammaproteobacterium Thermochromatium tepidum.</title>
        <authorList>
            <person name="Sattley W.M."/>
            <person name="Swingley W.D."/>
            <person name="Burchell B.M."/>
            <person name="Gurbani S.A."/>
            <person name="Kujawa C.M."/>
            <person name="Nuccio D.A."/>
            <person name="Schladweiler J."/>
            <person name="Shaffer K.N."/>
            <person name="Stokes L.M."/>
            <person name="Touchman J.W."/>
            <person name="Blankenship R.E."/>
            <person name="Madigan M.T."/>
        </authorList>
    </citation>
    <scope>NUCLEOTIDE SEQUENCE [LARGE SCALE GENOMIC DNA]</scope>
    <source>
        <strain evidence="13 14">ATCC 43061</strain>
    </source>
</reference>
<evidence type="ECO:0000256" key="4">
    <source>
        <dbReference type="ARBA" id="ARBA00022801"/>
    </source>
</evidence>
<dbReference type="UniPathway" id="UPA00544"/>
<dbReference type="Pfam" id="PF00933">
    <property type="entry name" value="Glyco_hydro_3"/>
    <property type="match status" value="1"/>
</dbReference>
<dbReference type="InterPro" id="IPR001764">
    <property type="entry name" value="Glyco_hydro_3_N"/>
</dbReference>
<evidence type="ECO:0000256" key="3">
    <source>
        <dbReference type="ARBA" id="ARBA00022618"/>
    </source>
</evidence>
<keyword evidence="2 11" id="KW-0963">Cytoplasm</keyword>
<dbReference type="InterPro" id="IPR036962">
    <property type="entry name" value="Glyco_hydro_3_N_sf"/>
</dbReference>
<dbReference type="GO" id="GO:0004563">
    <property type="term" value="F:beta-N-acetylhexosaminidase activity"/>
    <property type="evidence" value="ECO:0007669"/>
    <property type="project" value="UniProtKB-UniRule"/>
</dbReference>
<keyword evidence="14" id="KW-1185">Reference proteome</keyword>
<proteinExistence type="inferred from homology"/>
<keyword evidence="5 11" id="KW-0133">Cell shape</keyword>
<keyword evidence="9 11" id="KW-0961">Cell wall biogenesis/degradation</keyword>
<comment type="catalytic activity">
    <reaction evidence="1 11">
        <text>Hydrolysis of terminal non-reducing N-acetyl-D-hexosamine residues in N-acetyl-beta-D-hexosaminides.</text>
        <dbReference type="EC" id="3.2.1.52"/>
    </reaction>
</comment>
<evidence type="ECO:0000256" key="9">
    <source>
        <dbReference type="ARBA" id="ARBA00023316"/>
    </source>
</evidence>
<organism evidence="13 14">
    <name type="scientific">Thermochromatium tepidum ATCC 43061</name>
    <dbReference type="NCBI Taxonomy" id="316276"/>
    <lineage>
        <taxon>Bacteria</taxon>
        <taxon>Pseudomonadati</taxon>
        <taxon>Pseudomonadota</taxon>
        <taxon>Gammaproteobacteria</taxon>
        <taxon>Chromatiales</taxon>
        <taxon>Chromatiaceae</taxon>
        <taxon>Thermochromatium</taxon>
    </lineage>
</organism>
<feature type="binding site" evidence="11">
    <location>
        <begin position="168"/>
        <end position="169"/>
    </location>
    <ligand>
        <name>substrate</name>
    </ligand>
</feature>
<comment type="pathway">
    <text evidence="10 11">Cell wall biogenesis; peptidoglycan recycling.</text>
</comment>
<dbReference type="Proteomes" id="UP000426424">
    <property type="component" value="Chromosome"/>
</dbReference>
<sequence>MPLGPIMLDLAGTALDAEERELLRHPAVGGVILFARNYESPEQLTALTTTIHRLREPALLIGVDQEGGRVQRFREGFTRLPPAGCLGRLHRERPAQARAACESIAWLMAAELRAVGVDFSFAPVLDLDRGISRVIGDRGFSADPQVVGELASSWMRGAHQAGMASVGKHFPGHGGVEADSHTDLPRDERPLVDLELEDLVPFRRLIAQGLEAIMPAHVIYPRIDPRPAGFSPLWLRQILRRQLGFQGVIFSDDLNMAAADVAGDHVERARAAVAAGCDMLLICNNRPAAVSMLAAFKDHRDPATSLRLLRMHGRKPLDRVRLHESPEWHRALSHIAQLKTHNSLELPLEDPTTPEPKNQS</sequence>
<evidence type="ECO:0000256" key="2">
    <source>
        <dbReference type="ARBA" id="ARBA00022490"/>
    </source>
</evidence>
<dbReference type="FunFam" id="3.20.20.300:FF:000001">
    <property type="entry name" value="Beta-hexosaminidase"/>
    <property type="match status" value="1"/>
</dbReference>
<feature type="domain" description="Glycoside hydrolase family 3 N-terminal" evidence="12">
    <location>
        <begin position="14"/>
        <end position="291"/>
    </location>
</feature>
<dbReference type="InterPro" id="IPR019800">
    <property type="entry name" value="Glyco_hydro_3_AS"/>
</dbReference>
<dbReference type="RefSeq" id="WP_153974480.1">
    <property type="nucleotide sequence ID" value="NZ_CP039268.1"/>
</dbReference>
<accession>A0A6I6E3F5</accession>
<name>A0A6I6E3F5_THETI</name>
<dbReference type="GO" id="GO:0009252">
    <property type="term" value="P:peptidoglycan biosynthetic process"/>
    <property type="evidence" value="ECO:0007669"/>
    <property type="project" value="UniProtKB-KW"/>
</dbReference>
<dbReference type="InterPro" id="IPR050226">
    <property type="entry name" value="NagZ_Beta-hexosaminidase"/>
</dbReference>
<dbReference type="InterPro" id="IPR017853">
    <property type="entry name" value="GH"/>
</dbReference>
<evidence type="ECO:0000256" key="6">
    <source>
        <dbReference type="ARBA" id="ARBA00022984"/>
    </source>
</evidence>
<dbReference type="GO" id="GO:0005737">
    <property type="term" value="C:cytoplasm"/>
    <property type="evidence" value="ECO:0007669"/>
    <property type="project" value="UniProtKB-SubCell"/>
</dbReference>
<dbReference type="GO" id="GO:0008360">
    <property type="term" value="P:regulation of cell shape"/>
    <property type="evidence" value="ECO:0007669"/>
    <property type="project" value="UniProtKB-KW"/>
</dbReference>
<feature type="binding site" evidence="11">
    <location>
        <position position="138"/>
    </location>
    <ligand>
        <name>substrate</name>
    </ligand>
</feature>
<evidence type="ECO:0000256" key="1">
    <source>
        <dbReference type="ARBA" id="ARBA00001231"/>
    </source>
</evidence>
<dbReference type="Gene3D" id="3.20.20.300">
    <property type="entry name" value="Glycoside hydrolase, family 3, N-terminal domain"/>
    <property type="match status" value="1"/>
</dbReference>
<feature type="site" description="Important for catalytic activity" evidence="11">
    <location>
        <position position="179"/>
    </location>
</feature>
<dbReference type="PANTHER" id="PTHR30480:SF13">
    <property type="entry name" value="BETA-HEXOSAMINIDASE"/>
    <property type="match status" value="1"/>
</dbReference>
<comment type="subcellular location">
    <subcellularLocation>
        <location evidence="11">Cytoplasm</location>
    </subcellularLocation>
</comment>
<dbReference type="GO" id="GO:0009254">
    <property type="term" value="P:peptidoglycan turnover"/>
    <property type="evidence" value="ECO:0007669"/>
    <property type="project" value="UniProtKB-UniRule"/>
</dbReference>
<evidence type="ECO:0000313" key="14">
    <source>
        <dbReference type="Proteomes" id="UP000426424"/>
    </source>
</evidence>
<dbReference type="OrthoDB" id="9786661at2"/>
<comment type="function">
    <text evidence="11">Plays a role in peptidoglycan recycling by cleaving the terminal beta-1,4-linked N-acetylglucosamine (GlcNAc) from peptide-linked peptidoglycan fragments, giving rise to free GlcNAc, anhydro-N-acetylmuramic acid and anhydro-N-acetylmuramic acid-linked peptides.</text>
</comment>
<evidence type="ECO:0000259" key="12">
    <source>
        <dbReference type="Pfam" id="PF00933"/>
    </source>
</evidence>
<feature type="active site" description="Proton donor/acceptor" evidence="11">
    <location>
        <position position="181"/>
    </location>
</feature>
<keyword evidence="6 11" id="KW-0573">Peptidoglycan synthesis</keyword>
<keyword evidence="7 11" id="KW-0326">Glycosidase</keyword>
<evidence type="ECO:0000256" key="11">
    <source>
        <dbReference type="HAMAP-Rule" id="MF_00364"/>
    </source>
</evidence>
<dbReference type="InterPro" id="IPR022956">
    <property type="entry name" value="Beta_hexosaminidase_bac"/>
</dbReference>
<keyword evidence="3 11" id="KW-0132">Cell division</keyword>
<dbReference type="SUPFAM" id="SSF51445">
    <property type="entry name" value="(Trans)glycosidases"/>
    <property type="match status" value="1"/>
</dbReference>